<comment type="caution">
    <text evidence="4">The sequence shown here is derived from an EMBL/GenBank/DDBJ whole genome shotgun (WGS) entry which is preliminary data.</text>
</comment>
<dbReference type="GO" id="GO:0005524">
    <property type="term" value="F:ATP binding"/>
    <property type="evidence" value="ECO:0007669"/>
    <property type="project" value="InterPro"/>
</dbReference>
<dbReference type="InterPro" id="IPR008995">
    <property type="entry name" value="Mo/tungstate-bd_C_term_dom"/>
</dbReference>
<organism evidence="4">
    <name type="scientific">marine sediment metagenome</name>
    <dbReference type="NCBI Taxonomy" id="412755"/>
    <lineage>
        <taxon>unclassified sequences</taxon>
        <taxon>metagenomes</taxon>
        <taxon>ecological metagenomes</taxon>
    </lineage>
</organism>
<evidence type="ECO:0000313" key="4">
    <source>
        <dbReference type="EMBL" id="GAH20972.1"/>
    </source>
</evidence>
<dbReference type="SUPFAM" id="SSF50331">
    <property type="entry name" value="MOP-like"/>
    <property type="match status" value="1"/>
</dbReference>
<evidence type="ECO:0000256" key="2">
    <source>
        <dbReference type="ARBA" id="ARBA00022505"/>
    </source>
</evidence>
<evidence type="ECO:0000256" key="1">
    <source>
        <dbReference type="ARBA" id="ARBA00022448"/>
    </source>
</evidence>
<dbReference type="Gene3D" id="2.40.50.100">
    <property type="match status" value="1"/>
</dbReference>
<gene>
    <name evidence="4" type="ORF">S03H2_04535</name>
</gene>
<dbReference type="InterPro" id="IPR003439">
    <property type="entry name" value="ABC_transporter-like_ATP-bd"/>
</dbReference>
<reference evidence="4" key="1">
    <citation type="journal article" date="2014" name="Front. Microbiol.">
        <title>High frequency of phylogenetically diverse reductive dehalogenase-homologous genes in deep subseafloor sedimentary metagenomes.</title>
        <authorList>
            <person name="Kawai M."/>
            <person name="Futagami T."/>
            <person name="Toyoda A."/>
            <person name="Takaki Y."/>
            <person name="Nishi S."/>
            <person name="Hori S."/>
            <person name="Arai W."/>
            <person name="Tsubouchi T."/>
            <person name="Morono Y."/>
            <person name="Uchiyama I."/>
            <person name="Ito T."/>
            <person name="Fujiyama A."/>
            <person name="Inagaki F."/>
            <person name="Takami H."/>
        </authorList>
    </citation>
    <scope>NUCLEOTIDE SEQUENCE</scope>
    <source>
        <strain evidence="4">Expedition CK06-06</strain>
    </source>
</reference>
<dbReference type="GO" id="GO:0016887">
    <property type="term" value="F:ATP hydrolysis activity"/>
    <property type="evidence" value="ECO:0007669"/>
    <property type="project" value="InterPro"/>
</dbReference>
<dbReference type="PROSITE" id="PS51866">
    <property type="entry name" value="MOP"/>
    <property type="match status" value="1"/>
</dbReference>
<feature type="non-terminal residue" evidence="4">
    <location>
        <position position="1"/>
    </location>
</feature>
<keyword evidence="2" id="KW-0500">Molybdenum</keyword>
<name>X1DLB8_9ZZZZ</name>
<keyword evidence="1" id="KW-0813">Transport</keyword>
<proteinExistence type="predicted"/>
<dbReference type="InterPro" id="IPR005116">
    <property type="entry name" value="Transp-assoc_OB_typ1"/>
</dbReference>
<dbReference type="InterPro" id="IPR027417">
    <property type="entry name" value="P-loop_NTPase"/>
</dbReference>
<sequence length="265" mass="30033">QSQRLNIRRKMAMVLENPYLFNSSVIQNITYGLKVRSRDKKSIQKRAAKALELVNLSGFEERKANELSRGETQRVGIARAIVLNPEILFLDEPFTNIDKAHIGVIEKLIRNINRERNTTIIFTSHDLFQAFRLSDEVLSIVNGKIVRGSIENLFTGDIKEKDNLQWVQITPSLKITVATKMKGNVHILIPPEDIILSRKPFQSSARNVLKGIIKKVEIENDIVRVGCDAGQEFVSLITKASFNRMKLSIGSPIFLTFKTTSVKVF</sequence>
<dbReference type="Pfam" id="PF00005">
    <property type="entry name" value="ABC_tran"/>
    <property type="match status" value="1"/>
</dbReference>
<dbReference type="SUPFAM" id="SSF52540">
    <property type="entry name" value="P-loop containing nucleoside triphosphate hydrolases"/>
    <property type="match status" value="1"/>
</dbReference>
<dbReference type="InterPro" id="IPR004606">
    <property type="entry name" value="Mop_domain"/>
</dbReference>
<dbReference type="EMBL" id="BARU01001809">
    <property type="protein sequence ID" value="GAH20972.1"/>
    <property type="molecule type" value="Genomic_DNA"/>
</dbReference>
<dbReference type="AlphaFoldDB" id="X1DLB8"/>
<dbReference type="PANTHER" id="PTHR42781:SF4">
    <property type="entry name" value="SPERMIDINE_PUTRESCINE IMPORT ATP-BINDING PROTEIN POTA"/>
    <property type="match status" value="1"/>
</dbReference>
<feature type="domain" description="Mop" evidence="3">
    <location>
        <begin position="202"/>
        <end position="265"/>
    </location>
</feature>
<dbReference type="Pfam" id="PF03459">
    <property type="entry name" value="TOBE"/>
    <property type="match status" value="1"/>
</dbReference>
<evidence type="ECO:0000259" key="3">
    <source>
        <dbReference type="PROSITE" id="PS51866"/>
    </source>
</evidence>
<dbReference type="InterPro" id="IPR050093">
    <property type="entry name" value="ABC_SmlMolc_Importer"/>
</dbReference>
<dbReference type="GO" id="GO:0015689">
    <property type="term" value="P:molybdate ion transport"/>
    <property type="evidence" value="ECO:0007669"/>
    <property type="project" value="InterPro"/>
</dbReference>
<protein>
    <recommendedName>
        <fullName evidence="3">Mop domain-containing protein</fullName>
    </recommendedName>
</protein>
<dbReference type="PANTHER" id="PTHR42781">
    <property type="entry name" value="SPERMIDINE/PUTRESCINE IMPORT ATP-BINDING PROTEIN POTA"/>
    <property type="match status" value="1"/>
</dbReference>
<dbReference type="Gene3D" id="3.40.50.300">
    <property type="entry name" value="P-loop containing nucleotide triphosphate hydrolases"/>
    <property type="match status" value="1"/>
</dbReference>
<accession>X1DLB8</accession>